<reference evidence="2 3" key="1">
    <citation type="submission" date="2021-03" db="EMBL/GenBank/DDBJ databases">
        <title>Assistant Professor.</title>
        <authorList>
            <person name="Huq M.A."/>
        </authorList>
    </citation>
    <scope>NUCLEOTIDE SEQUENCE [LARGE SCALE GENOMIC DNA]</scope>
    <source>
        <strain evidence="2 3">MAH-29</strain>
    </source>
</reference>
<proteinExistence type="predicted"/>
<evidence type="ECO:0008006" key="4">
    <source>
        <dbReference type="Google" id="ProtNLM"/>
    </source>
</evidence>
<evidence type="ECO:0000256" key="1">
    <source>
        <dbReference type="SAM" id="SignalP"/>
    </source>
</evidence>
<gene>
    <name evidence="2" type="ORF">J7I42_15700</name>
</gene>
<evidence type="ECO:0000313" key="3">
    <source>
        <dbReference type="Proteomes" id="UP000677244"/>
    </source>
</evidence>
<protein>
    <recommendedName>
        <fullName evidence="4">Beta-lactamase-inhibitor-like PepSY-like domain-containing protein</fullName>
    </recommendedName>
</protein>
<dbReference type="EMBL" id="JAGHKO010000004">
    <property type="protein sequence ID" value="MBO9201726.1"/>
    <property type="molecule type" value="Genomic_DNA"/>
</dbReference>
<accession>A0ABS3YUX3</accession>
<sequence>MKKYALFILLALVYQFSSAQDEDLVITGTNKISKELTPKQIIDSLEARFPNAKAVTYYKIPKDAAAKGWAINVEDNLEGGEDIEYYTLKFKNQDFQYYGLYKPDGTLVMSKYKEEVKNIPEPIKESLTHLKDKYPGYKLESKTYYKNTNYSSSKDYYEFVASNGKEKKKVIYNGEGELVKVK</sequence>
<dbReference type="Proteomes" id="UP000677244">
    <property type="component" value="Unassembled WGS sequence"/>
</dbReference>
<keyword evidence="1" id="KW-0732">Signal</keyword>
<organism evidence="2 3">
    <name type="scientific">Niastella soli</name>
    <dbReference type="NCBI Taxonomy" id="2821487"/>
    <lineage>
        <taxon>Bacteria</taxon>
        <taxon>Pseudomonadati</taxon>
        <taxon>Bacteroidota</taxon>
        <taxon>Chitinophagia</taxon>
        <taxon>Chitinophagales</taxon>
        <taxon>Chitinophagaceae</taxon>
        <taxon>Niastella</taxon>
    </lineage>
</organism>
<dbReference type="RefSeq" id="WP_209139780.1">
    <property type="nucleotide sequence ID" value="NZ_JAGHKO010000004.1"/>
</dbReference>
<feature type="signal peptide" evidence="1">
    <location>
        <begin position="1"/>
        <end position="19"/>
    </location>
</feature>
<name>A0ABS3YUX3_9BACT</name>
<feature type="chain" id="PRO_5047135113" description="Beta-lactamase-inhibitor-like PepSY-like domain-containing protein" evidence="1">
    <location>
        <begin position="20"/>
        <end position="182"/>
    </location>
</feature>
<keyword evidence="3" id="KW-1185">Reference proteome</keyword>
<dbReference type="Gene3D" id="3.10.450.360">
    <property type="match status" value="1"/>
</dbReference>
<comment type="caution">
    <text evidence="2">The sequence shown here is derived from an EMBL/GenBank/DDBJ whole genome shotgun (WGS) entry which is preliminary data.</text>
</comment>
<evidence type="ECO:0000313" key="2">
    <source>
        <dbReference type="EMBL" id="MBO9201726.1"/>
    </source>
</evidence>